<organism evidence="4 5">
    <name type="scientific">Streptomyces rameus</name>
    <dbReference type="NCBI Taxonomy" id="68261"/>
    <lineage>
        <taxon>Bacteria</taxon>
        <taxon>Bacillati</taxon>
        <taxon>Actinomycetota</taxon>
        <taxon>Actinomycetes</taxon>
        <taxon>Kitasatosporales</taxon>
        <taxon>Streptomycetaceae</taxon>
        <taxon>Streptomyces</taxon>
    </lineage>
</organism>
<dbReference type="Pfam" id="PF00975">
    <property type="entry name" value="Thioesterase"/>
    <property type="match status" value="1"/>
</dbReference>
<keyword evidence="2 4" id="KW-0378">Hydrolase</keyword>
<evidence type="ECO:0000256" key="2">
    <source>
        <dbReference type="ARBA" id="ARBA00022801"/>
    </source>
</evidence>
<comment type="similarity">
    <text evidence="1">Belongs to the thioesterase family.</text>
</comment>
<proteinExistence type="inferred from homology"/>
<feature type="domain" description="Thioesterase TesA-like" evidence="3">
    <location>
        <begin position="35"/>
        <end position="256"/>
    </location>
</feature>
<dbReference type="SUPFAM" id="SSF53474">
    <property type="entry name" value="alpha/beta-Hydrolases"/>
    <property type="match status" value="1"/>
</dbReference>
<protein>
    <submittedName>
        <fullName evidence="4">Alpha/beta fold hydrolase</fullName>
    </submittedName>
</protein>
<dbReference type="SMART" id="SM00824">
    <property type="entry name" value="PKS_TE"/>
    <property type="match status" value="1"/>
</dbReference>
<keyword evidence="5" id="KW-1185">Reference proteome</keyword>
<evidence type="ECO:0000313" key="4">
    <source>
        <dbReference type="EMBL" id="GAA3155568.1"/>
    </source>
</evidence>
<dbReference type="EMBL" id="BAAAVM010000084">
    <property type="protein sequence ID" value="GAA3155568.1"/>
    <property type="molecule type" value="Genomic_DNA"/>
</dbReference>
<dbReference type="PANTHER" id="PTHR11487">
    <property type="entry name" value="THIOESTERASE"/>
    <property type="match status" value="1"/>
</dbReference>
<evidence type="ECO:0000256" key="1">
    <source>
        <dbReference type="ARBA" id="ARBA00007169"/>
    </source>
</evidence>
<evidence type="ECO:0000259" key="3">
    <source>
        <dbReference type="SMART" id="SM00824"/>
    </source>
</evidence>
<accession>A0ABP6NQL3</accession>
<dbReference type="Proteomes" id="UP001500893">
    <property type="component" value="Unassembled WGS sequence"/>
</dbReference>
<dbReference type="InterPro" id="IPR029058">
    <property type="entry name" value="AB_hydrolase_fold"/>
</dbReference>
<evidence type="ECO:0000313" key="5">
    <source>
        <dbReference type="Proteomes" id="UP001500893"/>
    </source>
</evidence>
<dbReference type="Gene3D" id="3.40.50.1820">
    <property type="entry name" value="alpha/beta hydrolase"/>
    <property type="match status" value="1"/>
</dbReference>
<dbReference type="InterPro" id="IPR001031">
    <property type="entry name" value="Thioesterase"/>
</dbReference>
<gene>
    <name evidence="4" type="ORF">GCM10010521_49310</name>
</gene>
<dbReference type="RefSeq" id="WP_345055747.1">
    <property type="nucleotide sequence ID" value="NZ_BAAAVM010000084.1"/>
</dbReference>
<dbReference type="InterPro" id="IPR012223">
    <property type="entry name" value="TEII"/>
</dbReference>
<dbReference type="GO" id="GO:0016787">
    <property type="term" value="F:hydrolase activity"/>
    <property type="evidence" value="ECO:0007669"/>
    <property type="project" value="UniProtKB-KW"/>
</dbReference>
<name>A0ABP6NQL3_9ACTN</name>
<dbReference type="InterPro" id="IPR020802">
    <property type="entry name" value="TesA-like"/>
</dbReference>
<reference evidence="5" key="1">
    <citation type="journal article" date="2019" name="Int. J. Syst. Evol. Microbiol.">
        <title>The Global Catalogue of Microorganisms (GCM) 10K type strain sequencing project: providing services to taxonomists for standard genome sequencing and annotation.</title>
        <authorList>
            <consortium name="The Broad Institute Genomics Platform"/>
            <consortium name="The Broad Institute Genome Sequencing Center for Infectious Disease"/>
            <person name="Wu L."/>
            <person name="Ma J."/>
        </authorList>
    </citation>
    <scope>NUCLEOTIDE SEQUENCE [LARGE SCALE GENOMIC DNA]</scope>
    <source>
        <strain evidence="5">JCM 11574</strain>
    </source>
</reference>
<comment type="caution">
    <text evidence="4">The sequence shown here is derived from an EMBL/GenBank/DDBJ whole genome shotgun (WGS) entry which is preliminary data.</text>
</comment>
<dbReference type="PANTHER" id="PTHR11487:SF0">
    <property type="entry name" value="S-ACYL FATTY ACID SYNTHASE THIOESTERASE, MEDIUM CHAIN"/>
    <property type="match status" value="1"/>
</dbReference>
<sequence>MNDVSRERERAVADAFVRPRSVPDPELRLVVFHHAGGSAAQYFPLTRVTPPGWEVLLLDLPGRGKRHDRRPVGSVRELVGVTVRDVLPFTETAPLALFGHSLGAVLAYETARVLEAAGRPPAWLGVSGRVAPRRSAPVALPDHALSDGELMKQLTRMGGMHPRIDELPEFRERFLRLVRTDLGAVARYRPDPARTPLSVPLTAFGGSDDVWAPPSELGEWAAETRGDFRLRVFAGGHFHFLGPDFPAFAAELVEEIRRSGAPEPGGRGELVRTTS</sequence>